<gene>
    <name evidence="9" type="ORF">CAPTEDRAFT_34004</name>
</gene>
<comment type="subcellular location">
    <subcellularLocation>
        <location evidence="1">Nucleus</location>
    </subcellularLocation>
</comment>
<feature type="domain" description="C2H2-type" evidence="8">
    <location>
        <begin position="170"/>
        <end position="199"/>
    </location>
</feature>
<evidence type="ECO:0000256" key="3">
    <source>
        <dbReference type="ARBA" id="ARBA00022737"/>
    </source>
</evidence>
<evidence type="ECO:0000256" key="7">
    <source>
        <dbReference type="PROSITE-ProRule" id="PRU00042"/>
    </source>
</evidence>
<keyword evidence="4 7" id="KW-0863">Zinc-finger</keyword>
<reference evidence="11" key="1">
    <citation type="submission" date="2012-12" db="EMBL/GenBank/DDBJ databases">
        <authorList>
            <person name="Hellsten U."/>
            <person name="Grimwood J."/>
            <person name="Chapman J.A."/>
            <person name="Shapiro H."/>
            <person name="Aerts A."/>
            <person name="Otillar R.P."/>
            <person name="Terry A.Y."/>
            <person name="Boore J.L."/>
            <person name="Simakov O."/>
            <person name="Marletaz F."/>
            <person name="Cho S.-J."/>
            <person name="Edsinger-Gonzales E."/>
            <person name="Havlak P."/>
            <person name="Kuo D.-H."/>
            <person name="Larsson T."/>
            <person name="Lv J."/>
            <person name="Arendt D."/>
            <person name="Savage R."/>
            <person name="Osoegawa K."/>
            <person name="de Jong P."/>
            <person name="Lindberg D.R."/>
            <person name="Seaver E.C."/>
            <person name="Weisblat D.A."/>
            <person name="Putnam N.H."/>
            <person name="Grigoriev I.V."/>
            <person name="Rokhsar D.S."/>
        </authorList>
    </citation>
    <scope>NUCLEOTIDE SEQUENCE</scope>
    <source>
        <strain evidence="11">I ESC-2004</strain>
    </source>
</reference>
<evidence type="ECO:0000313" key="10">
    <source>
        <dbReference type="EnsemblMetazoa" id="CapteP34004"/>
    </source>
</evidence>
<keyword evidence="3" id="KW-0677">Repeat</keyword>
<keyword evidence="11" id="KW-1185">Reference proteome</keyword>
<feature type="domain" description="C2H2-type" evidence="8">
    <location>
        <begin position="29"/>
        <end position="57"/>
    </location>
</feature>
<keyword evidence="6" id="KW-0539">Nucleus</keyword>
<dbReference type="EMBL" id="KB303456">
    <property type="protein sequence ID" value="ELU03123.1"/>
    <property type="molecule type" value="Genomic_DNA"/>
</dbReference>
<dbReference type="PANTHER" id="PTHR24381:SF393">
    <property type="entry name" value="CHROMATIN-LINKED ADAPTOR FOR MSL PROTEINS, ISOFORM B"/>
    <property type="match status" value="1"/>
</dbReference>
<evidence type="ECO:0000256" key="4">
    <source>
        <dbReference type="ARBA" id="ARBA00022771"/>
    </source>
</evidence>
<accession>R7UH46</accession>
<name>R7UH46_CAPTE</name>
<keyword evidence="5" id="KW-0862">Zinc</keyword>
<dbReference type="AlphaFoldDB" id="R7UH46"/>
<dbReference type="SUPFAM" id="SSF57667">
    <property type="entry name" value="beta-beta-alpha zinc fingers"/>
    <property type="match status" value="4"/>
</dbReference>
<feature type="domain" description="C2H2-type" evidence="8">
    <location>
        <begin position="143"/>
        <end position="171"/>
    </location>
</feature>
<dbReference type="EMBL" id="AMQN01001515">
    <property type="status" value="NOT_ANNOTATED_CDS"/>
    <property type="molecule type" value="Genomic_DNA"/>
</dbReference>
<feature type="domain" description="C2H2-type" evidence="8">
    <location>
        <begin position="1"/>
        <end position="28"/>
    </location>
</feature>
<evidence type="ECO:0000256" key="1">
    <source>
        <dbReference type="ARBA" id="ARBA00004123"/>
    </source>
</evidence>
<evidence type="ECO:0000256" key="5">
    <source>
        <dbReference type="ARBA" id="ARBA00022833"/>
    </source>
</evidence>
<protein>
    <recommendedName>
        <fullName evidence="8">C2H2-type domain-containing protein</fullName>
    </recommendedName>
</protein>
<reference evidence="9 11" key="2">
    <citation type="journal article" date="2013" name="Nature">
        <title>Insights into bilaterian evolution from three spiralian genomes.</title>
        <authorList>
            <person name="Simakov O."/>
            <person name="Marletaz F."/>
            <person name="Cho S.J."/>
            <person name="Edsinger-Gonzales E."/>
            <person name="Havlak P."/>
            <person name="Hellsten U."/>
            <person name="Kuo D.H."/>
            <person name="Larsson T."/>
            <person name="Lv J."/>
            <person name="Arendt D."/>
            <person name="Savage R."/>
            <person name="Osoegawa K."/>
            <person name="de Jong P."/>
            <person name="Grimwood J."/>
            <person name="Chapman J.A."/>
            <person name="Shapiro H."/>
            <person name="Aerts A."/>
            <person name="Otillar R.P."/>
            <person name="Terry A.Y."/>
            <person name="Boore J.L."/>
            <person name="Grigoriev I.V."/>
            <person name="Lindberg D.R."/>
            <person name="Seaver E.C."/>
            <person name="Weisblat D.A."/>
            <person name="Putnam N.H."/>
            <person name="Rokhsar D.S."/>
        </authorList>
    </citation>
    <scope>NUCLEOTIDE SEQUENCE</scope>
    <source>
        <strain evidence="9 11">I ESC-2004</strain>
    </source>
</reference>
<evidence type="ECO:0000256" key="6">
    <source>
        <dbReference type="ARBA" id="ARBA00023242"/>
    </source>
</evidence>
<reference evidence="10" key="3">
    <citation type="submission" date="2015-06" db="UniProtKB">
        <authorList>
            <consortium name="EnsemblMetazoa"/>
        </authorList>
    </citation>
    <scope>IDENTIFICATION</scope>
</reference>
<dbReference type="GO" id="GO:0005634">
    <property type="term" value="C:nucleus"/>
    <property type="evidence" value="ECO:0007669"/>
    <property type="project" value="UniProtKB-SubCell"/>
</dbReference>
<dbReference type="PROSITE" id="PS50157">
    <property type="entry name" value="ZINC_FINGER_C2H2_2"/>
    <property type="match status" value="7"/>
</dbReference>
<evidence type="ECO:0000259" key="8">
    <source>
        <dbReference type="PROSITE" id="PS50157"/>
    </source>
</evidence>
<dbReference type="InterPro" id="IPR036236">
    <property type="entry name" value="Znf_C2H2_sf"/>
</dbReference>
<dbReference type="EnsemblMetazoa" id="CapteT34004">
    <property type="protein sequence ID" value="CapteP34004"/>
    <property type="gene ID" value="CapteG34004"/>
</dbReference>
<dbReference type="InterPro" id="IPR013087">
    <property type="entry name" value="Znf_C2H2_type"/>
</dbReference>
<dbReference type="SMART" id="SM00355">
    <property type="entry name" value="ZnF_C2H2"/>
    <property type="match status" value="7"/>
</dbReference>
<feature type="non-terminal residue" evidence="9">
    <location>
        <position position="1"/>
    </location>
</feature>
<organism evidence="9">
    <name type="scientific">Capitella teleta</name>
    <name type="common">Polychaete worm</name>
    <dbReference type="NCBI Taxonomy" id="283909"/>
    <lineage>
        <taxon>Eukaryota</taxon>
        <taxon>Metazoa</taxon>
        <taxon>Spiralia</taxon>
        <taxon>Lophotrochozoa</taxon>
        <taxon>Annelida</taxon>
        <taxon>Polychaeta</taxon>
        <taxon>Sedentaria</taxon>
        <taxon>Scolecida</taxon>
        <taxon>Capitellidae</taxon>
        <taxon>Capitella</taxon>
    </lineage>
</organism>
<dbReference type="GO" id="GO:0008270">
    <property type="term" value="F:zinc ion binding"/>
    <property type="evidence" value="ECO:0007669"/>
    <property type="project" value="UniProtKB-KW"/>
</dbReference>
<feature type="domain" description="C2H2-type" evidence="8">
    <location>
        <begin position="86"/>
        <end position="114"/>
    </location>
</feature>
<evidence type="ECO:0000256" key="2">
    <source>
        <dbReference type="ARBA" id="ARBA00022723"/>
    </source>
</evidence>
<feature type="non-terminal residue" evidence="9">
    <location>
        <position position="217"/>
    </location>
</feature>
<dbReference type="GO" id="GO:0000981">
    <property type="term" value="F:DNA-binding transcription factor activity, RNA polymerase II-specific"/>
    <property type="evidence" value="ECO:0007669"/>
    <property type="project" value="TreeGrafter"/>
</dbReference>
<dbReference type="STRING" id="283909.R7UH46"/>
<dbReference type="Pfam" id="PF00096">
    <property type="entry name" value="zf-C2H2"/>
    <property type="match status" value="4"/>
</dbReference>
<dbReference type="PANTHER" id="PTHR24381">
    <property type="entry name" value="ZINC FINGER PROTEIN"/>
    <property type="match status" value="1"/>
</dbReference>
<dbReference type="FunFam" id="3.30.160.60:FF:002753">
    <property type="entry name" value="AGAP011403-PA"/>
    <property type="match status" value="2"/>
</dbReference>
<evidence type="ECO:0000313" key="11">
    <source>
        <dbReference type="Proteomes" id="UP000014760"/>
    </source>
</evidence>
<sequence>WTCKICNKTFAQNSNFKNHIRTHSDERPFVCEICCIGFKERYHLKKHMLFKHSNELKEECRVCGKKFKDSTAVRAHERIHSDVRPYACRRCGKTFKTSECLWHHENRSKTCKKRFLCIKCSKQFASYTAFDKHMVTHSELRPYKCQVCDIGFKLKVHLKKHNLYRHSSEYPCECSICGKKFKDSSAVRLHERIHSNDRPFKCVCGKSFKTRENLWGH</sequence>
<dbReference type="PROSITE" id="PS00028">
    <property type="entry name" value="ZINC_FINGER_C2H2_1"/>
    <property type="match status" value="6"/>
</dbReference>
<dbReference type="OrthoDB" id="6278242at2759"/>
<feature type="domain" description="C2H2-type" evidence="8">
    <location>
        <begin position="115"/>
        <end position="142"/>
    </location>
</feature>
<dbReference type="Proteomes" id="UP000014760">
    <property type="component" value="Unassembled WGS sequence"/>
</dbReference>
<dbReference type="FunFam" id="3.30.160.60:FF:000145">
    <property type="entry name" value="Zinc finger protein 574"/>
    <property type="match status" value="1"/>
</dbReference>
<feature type="domain" description="C2H2-type" evidence="8">
    <location>
        <begin position="58"/>
        <end position="85"/>
    </location>
</feature>
<dbReference type="OMA" id="AFSCERC"/>
<proteinExistence type="predicted"/>
<evidence type="ECO:0000313" key="9">
    <source>
        <dbReference type="EMBL" id="ELU03123.1"/>
    </source>
</evidence>
<dbReference type="HOGENOM" id="CLU_002678_2_1_1"/>
<dbReference type="Gene3D" id="3.30.160.60">
    <property type="entry name" value="Classic Zinc Finger"/>
    <property type="match status" value="7"/>
</dbReference>
<dbReference type="GO" id="GO:0000977">
    <property type="term" value="F:RNA polymerase II transcription regulatory region sequence-specific DNA binding"/>
    <property type="evidence" value="ECO:0007669"/>
    <property type="project" value="TreeGrafter"/>
</dbReference>
<keyword evidence="2" id="KW-0479">Metal-binding</keyword>